<evidence type="ECO:0000256" key="1">
    <source>
        <dbReference type="SAM" id="MobiDB-lite"/>
    </source>
</evidence>
<dbReference type="AlphaFoldDB" id="A0A5J9U2C2"/>
<gene>
    <name evidence="2" type="ORF">EJB05_33939</name>
</gene>
<dbReference type="PANTHER" id="PTHR47389:SF5">
    <property type="entry name" value="OS09G0436700 PROTEIN"/>
    <property type="match status" value="1"/>
</dbReference>
<dbReference type="Gene3D" id="2.30.42.10">
    <property type="match status" value="1"/>
</dbReference>
<dbReference type="InterPro" id="IPR036034">
    <property type="entry name" value="PDZ_sf"/>
</dbReference>
<proteinExistence type="predicted"/>
<evidence type="ECO:0000313" key="3">
    <source>
        <dbReference type="Proteomes" id="UP000324897"/>
    </source>
</evidence>
<organism evidence="2 3">
    <name type="scientific">Eragrostis curvula</name>
    <name type="common">weeping love grass</name>
    <dbReference type="NCBI Taxonomy" id="38414"/>
    <lineage>
        <taxon>Eukaryota</taxon>
        <taxon>Viridiplantae</taxon>
        <taxon>Streptophyta</taxon>
        <taxon>Embryophyta</taxon>
        <taxon>Tracheophyta</taxon>
        <taxon>Spermatophyta</taxon>
        <taxon>Magnoliopsida</taxon>
        <taxon>Liliopsida</taxon>
        <taxon>Poales</taxon>
        <taxon>Poaceae</taxon>
        <taxon>PACMAD clade</taxon>
        <taxon>Chloridoideae</taxon>
        <taxon>Eragrostideae</taxon>
        <taxon>Eragrostidinae</taxon>
        <taxon>Eragrostis</taxon>
    </lineage>
</organism>
<keyword evidence="3" id="KW-1185">Reference proteome</keyword>
<sequence>MPRRGRKRKRIVREADEGLVIEENASTRTHKINVGDPEATTAASASAAPEQASDGSSAVSSPVRRPYYKRAVIEVNSWGDETLEPLSNIDPAILDAYEEHEAKYNAKRRRHLKLITLELAPRFSCLGSPRSGSTRESMEETVLKTAKVVLGLSSYIDGNLLKRASGFLIDWDKESKTATVLTSALLIRTNSPSMDEWLAKDEFVPHAKVHVHLLDKNDTTVTAELVHYHRHYNFALFKIKMDLEAQIPSFNTEVQFDQEIFVLGRDVNRNLIVNRGGVVHKGPSGFERHHHMFIGCEVDECCLGGSVIDLDGQFLRMVTHPEMIMFISSAIILKCLHILKKHDYIPRLHTGMKFSAIKFLDPVVKEKLSRKCNIDAGLIVTEVSYGSVAEKVGIRIGDVVESWNGELISTTLELENFLLRKCEEHLDNGDGIDSNVETLVSLFLY</sequence>
<dbReference type="EMBL" id="RWGY01000029">
    <property type="protein sequence ID" value="TVU17879.1"/>
    <property type="molecule type" value="Genomic_DNA"/>
</dbReference>
<accession>A0A5J9U2C2</accession>
<dbReference type="OrthoDB" id="646838at2759"/>
<comment type="caution">
    <text evidence="2">The sequence shown here is derived from an EMBL/GenBank/DDBJ whole genome shotgun (WGS) entry which is preliminary data.</text>
</comment>
<dbReference type="Gramene" id="TVU17879">
    <property type="protein sequence ID" value="TVU17879"/>
    <property type="gene ID" value="EJB05_33939"/>
</dbReference>
<dbReference type="SUPFAM" id="SSF50494">
    <property type="entry name" value="Trypsin-like serine proteases"/>
    <property type="match status" value="1"/>
</dbReference>
<feature type="region of interest" description="Disordered" evidence="1">
    <location>
        <begin position="22"/>
        <end position="61"/>
    </location>
</feature>
<protein>
    <recommendedName>
        <fullName evidence="4">PDZ domain-containing protein</fullName>
    </recommendedName>
</protein>
<feature type="compositionally biased region" description="Low complexity" evidence="1">
    <location>
        <begin position="37"/>
        <end position="50"/>
    </location>
</feature>
<reference evidence="2 3" key="1">
    <citation type="journal article" date="2019" name="Sci. Rep.">
        <title>A high-quality genome of Eragrostis curvula grass provides insights into Poaceae evolution and supports new strategies to enhance forage quality.</title>
        <authorList>
            <person name="Carballo J."/>
            <person name="Santos B.A.C.M."/>
            <person name="Zappacosta D."/>
            <person name="Garbus I."/>
            <person name="Selva J.P."/>
            <person name="Gallo C.A."/>
            <person name="Diaz A."/>
            <person name="Albertini E."/>
            <person name="Caccamo M."/>
            <person name="Echenique V."/>
        </authorList>
    </citation>
    <scope>NUCLEOTIDE SEQUENCE [LARGE SCALE GENOMIC DNA]</scope>
    <source>
        <strain evidence="3">cv. Victoria</strain>
        <tissue evidence="2">Leaf</tissue>
    </source>
</reference>
<evidence type="ECO:0000313" key="2">
    <source>
        <dbReference type="EMBL" id="TVU17879.1"/>
    </source>
</evidence>
<feature type="non-terminal residue" evidence="2">
    <location>
        <position position="1"/>
    </location>
</feature>
<name>A0A5J9U2C2_9POAL</name>
<dbReference type="SUPFAM" id="SSF50156">
    <property type="entry name" value="PDZ domain-like"/>
    <property type="match status" value="1"/>
</dbReference>
<dbReference type="Proteomes" id="UP000324897">
    <property type="component" value="Chromosome 7"/>
</dbReference>
<dbReference type="PANTHER" id="PTHR47389">
    <property type="entry name" value="OS09G0436400 PROTEIN"/>
    <property type="match status" value="1"/>
</dbReference>
<dbReference type="Pfam" id="PF13365">
    <property type="entry name" value="Trypsin_2"/>
    <property type="match status" value="1"/>
</dbReference>
<dbReference type="InterPro" id="IPR009003">
    <property type="entry name" value="Peptidase_S1_PA"/>
</dbReference>
<evidence type="ECO:0008006" key="4">
    <source>
        <dbReference type="Google" id="ProtNLM"/>
    </source>
</evidence>